<feature type="domain" description="Mannosylglycerate hydrolase MGH1-like glycoside hydrolase" evidence="1">
    <location>
        <begin position="15"/>
        <end position="73"/>
    </location>
</feature>
<protein>
    <recommendedName>
        <fullName evidence="1">Mannosylglycerate hydrolase MGH1-like glycoside hydrolase domain-containing protein</fullName>
    </recommendedName>
</protein>
<dbReference type="OrthoDB" id="9798687at2"/>
<reference evidence="2 3" key="1">
    <citation type="journal article" date="2018" name="Front. Microbiol.">
        <title>Hydrolytic Capabilities as a Key to Environmental Success: Chitinolytic and Cellulolytic Acidobacteria From Acidic Sub-arctic Soils and Boreal Peatlands.</title>
        <authorList>
            <person name="Belova S.E."/>
            <person name="Ravin N.V."/>
            <person name="Pankratov T.A."/>
            <person name="Rakitin A.L."/>
            <person name="Ivanova A.A."/>
            <person name="Beletsky A.V."/>
            <person name="Mardanov A.V."/>
            <person name="Sinninghe Damste J.S."/>
            <person name="Dedysh S.N."/>
        </authorList>
    </citation>
    <scope>NUCLEOTIDE SEQUENCE [LARGE SCALE GENOMIC DNA]</scope>
    <source>
        <strain evidence="2 3">SBC82</strain>
    </source>
</reference>
<dbReference type="InterPro" id="IPR012341">
    <property type="entry name" value="6hp_glycosidase-like_sf"/>
</dbReference>
<dbReference type="SUPFAM" id="SSF48208">
    <property type="entry name" value="Six-hairpin glycosidases"/>
    <property type="match status" value="1"/>
</dbReference>
<evidence type="ECO:0000259" key="1">
    <source>
        <dbReference type="Pfam" id="PF22422"/>
    </source>
</evidence>
<sequence>MHDGPIYDNKSGHLVIADVGLISEYAADCDALAVIAKILGRSAEQKELEDRAEVYRKSLQSLWDEKAGIFLNKD</sequence>
<dbReference type="AlphaFoldDB" id="A0A2Z5G4F9"/>
<dbReference type="GO" id="GO:0005975">
    <property type="term" value="P:carbohydrate metabolic process"/>
    <property type="evidence" value="ECO:0007669"/>
    <property type="project" value="InterPro"/>
</dbReference>
<proteinExistence type="predicted"/>
<evidence type="ECO:0000313" key="3">
    <source>
        <dbReference type="Proteomes" id="UP000253606"/>
    </source>
</evidence>
<organism evidence="2 3">
    <name type="scientific">Acidisarcina polymorpha</name>
    <dbReference type="NCBI Taxonomy" id="2211140"/>
    <lineage>
        <taxon>Bacteria</taxon>
        <taxon>Pseudomonadati</taxon>
        <taxon>Acidobacteriota</taxon>
        <taxon>Terriglobia</taxon>
        <taxon>Terriglobales</taxon>
        <taxon>Acidobacteriaceae</taxon>
        <taxon>Acidisarcina</taxon>
    </lineage>
</organism>
<accession>A0A2Z5G4F9</accession>
<dbReference type="InterPro" id="IPR008928">
    <property type="entry name" value="6-hairpin_glycosidase_sf"/>
</dbReference>
<evidence type="ECO:0000313" key="2">
    <source>
        <dbReference type="EMBL" id="AXC13909.1"/>
    </source>
</evidence>
<dbReference type="Pfam" id="PF22422">
    <property type="entry name" value="MGH1-like_GH"/>
    <property type="match status" value="1"/>
</dbReference>
<dbReference type="EMBL" id="CP030840">
    <property type="protein sequence ID" value="AXC13909.1"/>
    <property type="molecule type" value="Genomic_DNA"/>
</dbReference>
<dbReference type="Proteomes" id="UP000253606">
    <property type="component" value="Chromosome"/>
</dbReference>
<dbReference type="InterPro" id="IPR054491">
    <property type="entry name" value="MGH1-like_GH"/>
</dbReference>
<keyword evidence="3" id="KW-1185">Reference proteome</keyword>
<name>A0A2Z5G4F9_9BACT</name>
<dbReference type="KEGG" id="abas:ACPOL_4637"/>
<dbReference type="RefSeq" id="WP_114208799.1">
    <property type="nucleotide sequence ID" value="NZ_CP030840.1"/>
</dbReference>
<gene>
    <name evidence="2" type="ORF">ACPOL_4637</name>
</gene>
<dbReference type="Gene3D" id="1.50.10.10">
    <property type="match status" value="1"/>
</dbReference>